<evidence type="ECO:0000256" key="6">
    <source>
        <dbReference type="RuleBase" id="RU280814"/>
    </source>
</evidence>
<comment type="similarity">
    <text evidence="2 6">Belongs to the anoctamin family.</text>
</comment>
<evidence type="ECO:0000256" key="4">
    <source>
        <dbReference type="ARBA" id="ARBA00022989"/>
    </source>
</evidence>
<dbReference type="InterPro" id="IPR007632">
    <property type="entry name" value="Anoctamin"/>
</dbReference>
<feature type="transmembrane region" description="Helical" evidence="6">
    <location>
        <begin position="53"/>
        <end position="78"/>
    </location>
</feature>
<evidence type="ECO:0000313" key="9">
    <source>
        <dbReference type="Proteomes" id="UP001516400"/>
    </source>
</evidence>
<evidence type="ECO:0000313" key="8">
    <source>
        <dbReference type="EMBL" id="KAL3281711.1"/>
    </source>
</evidence>
<keyword evidence="5 6" id="KW-0472">Membrane</keyword>
<feature type="domain" description="Anoctamin transmembrane" evidence="7">
    <location>
        <begin position="45"/>
        <end position="101"/>
    </location>
</feature>
<evidence type="ECO:0000259" key="7">
    <source>
        <dbReference type="Pfam" id="PF04547"/>
    </source>
</evidence>
<evidence type="ECO:0000256" key="3">
    <source>
        <dbReference type="ARBA" id="ARBA00022692"/>
    </source>
</evidence>
<dbReference type="InterPro" id="IPR049452">
    <property type="entry name" value="Anoctamin_TM"/>
</dbReference>
<gene>
    <name evidence="8" type="ORF">HHI36_004915</name>
</gene>
<name>A0ABD2NTJ1_9CUCU</name>
<organism evidence="8 9">
    <name type="scientific">Cryptolaemus montrouzieri</name>
    <dbReference type="NCBI Taxonomy" id="559131"/>
    <lineage>
        <taxon>Eukaryota</taxon>
        <taxon>Metazoa</taxon>
        <taxon>Ecdysozoa</taxon>
        <taxon>Arthropoda</taxon>
        <taxon>Hexapoda</taxon>
        <taxon>Insecta</taxon>
        <taxon>Pterygota</taxon>
        <taxon>Neoptera</taxon>
        <taxon>Endopterygota</taxon>
        <taxon>Coleoptera</taxon>
        <taxon>Polyphaga</taxon>
        <taxon>Cucujiformia</taxon>
        <taxon>Coccinelloidea</taxon>
        <taxon>Coccinellidae</taxon>
        <taxon>Scymninae</taxon>
        <taxon>Scymnini</taxon>
        <taxon>Cryptolaemus</taxon>
    </lineage>
</organism>
<dbReference type="Pfam" id="PF04547">
    <property type="entry name" value="Anoctamin"/>
    <property type="match status" value="1"/>
</dbReference>
<comment type="caution">
    <text evidence="8">The sequence shown here is derived from an EMBL/GenBank/DDBJ whole genome shotgun (WGS) entry which is preliminary data.</text>
</comment>
<evidence type="ECO:0000256" key="1">
    <source>
        <dbReference type="ARBA" id="ARBA00004141"/>
    </source>
</evidence>
<evidence type="ECO:0000256" key="2">
    <source>
        <dbReference type="ARBA" id="ARBA00009671"/>
    </source>
</evidence>
<reference evidence="8 9" key="1">
    <citation type="journal article" date="2021" name="BMC Biol.">
        <title>Horizontally acquired antibacterial genes associated with adaptive radiation of ladybird beetles.</title>
        <authorList>
            <person name="Li H.S."/>
            <person name="Tang X.F."/>
            <person name="Huang Y.H."/>
            <person name="Xu Z.Y."/>
            <person name="Chen M.L."/>
            <person name="Du X.Y."/>
            <person name="Qiu B.Y."/>
            <person name="Chen P.T."/>
            <person name="Zhang W."/>
            <person name="Slipinski A."/>
            <person name="Escalona H.E."/>
            <person name="Waterhouse R.M."/>
            <person name="Zwick A."/>
            <person name="Pang H."/>
        </authorList>
    </citation>
    <scope>NUCLEOTIDE SEQUENCE [LARGE SCALE GENOMIC DNA]</scope>
    <source>
        <strain evidence="8">SYSU2018</strain>
    </source>
</reference>
<comment type="caution">
    <text evidence="6">Lacks conserved residue(s) required for the propagation of feature annotation.</text>
</comment>
<keyword evidence="3 6" id="KW-0812">Transmembrane</keyword>
<evidence type="ECO:0000256" key="5">
    <source>
        <dbReference type="ARBA" id="ARBA00023136"/>
    </source>
</evidence>
<dbReference type="GO" id="GO:0016020">
    <property type="term" value="C:membrane"/>
    <property type="evidence" value="ECO:0007669"/>
    <property type="project" value="UniProtKB-SubCell"/>
</dbReference>
<dbReference type="AlphaFoldDB" id="A0ABD2NTJ1"/>
<comment type="subcellular location">
    <subcellularLocation>
        <location evidence="1 6">Membrane</location>
        <topology evidence="1 6">Multi-pass membrane protein</topology>
    </subcellularLocation>
</comment>
<proteinExistence type="inferred from homology"/>
<keyword evidence="9" id="KW-1185">Reference proteome</keyword>
<dbReference type="PANTHER" id="PTHR12308">
    <property type="entry name" value="ANOCTAMIN"/>
    <property type="match status" value="1"/>
</dbReference>
<dbReference type="PANTHER" id="PTHR12308:SF74">
    <property type="entry name" value="ANOCTAMIN"/>
    <property type="match status" value="1"/>
</dbReference>
<feature type="transmembrane region" description="Helical" evidence="6">
    <location>
        <begin position="84"/>
        <end position="100"/>
    </location>
</feature>
<dbReference type="EMBL" id="JABFTP020000144">
    <property type="protein sequence ID" value="KAL3281711.1"/>
    <property type="molecule type" value="Genomic_DNA"/>
</dbReference>
<dbReference type="Proteomes" id="UP001516400">
    <property type="component" value="Unassembled WGS sequence"/>
</dbReference>
<sequence>MKPTLLSDQLRNKQLFPSVSKNWTPEANMEADQEPSQWDRGAQEIRLYFGEAIALYFTFLGYYTTSLIVPVAIGLFHMIVPTESVPLFCAFNVVWVTIMLEERGGAVDPSCSWLTYPSLLDFWDFQADEDRNAGPYWIFL</sequence>
<protein>
    <recommendedName>
        <fullName evidence="6">Anoctamin</fullName>
    </recommendedName>
</protein>
<keyword evidence="4 6" id="KW-1133">Transmembrane helix</keyword>
<accession>A0ABD2NTJ1</accession>